<evidence type="ECO:0000259" key="6">
    <source>
        <dbReference type="Pfam" id="PF04932"/>
    </source>
</evidence>
<dbReference type="AlphaFoldDB" id="A0AAU9CEW9"/>
<dbReference type="InterPro" id="IPR007016">
    <property type="entry name" value="O-antigen_ligase-rel_domated"/>
</dbReference>
<keyword evidence="8" id="KW-1185">Reference proteome</keyword>
<dbReference type="PANTHER" id="PTHR37422">
    <property type="entry name" value="TEICHURONIC ACID BIOSYNTHESIS PROTEIN TUAE"/>
    <property type="match status" value="1"/>
</dbReference>
<dbReference type="GO" id="GO:0016020">
    <property type="term" value="C:membrane"/>
    <property type="evidence" value="ECO:0007669"/>
    <property type="project" value="UniProtKB-SubCell"/>
</dbReference>
<dbReference type="EMBL" id="AP024718">
    <property type="protein sequence ID" value="BCX87756.1"/>
    <property type="molecule type" value="Genomic_DNA"/>
</dbReference>
<evidence type="ECO:0000256" key="2">
    <source>
        <dbReference type="ARBA" id="ARBA00022692"/>
    </source>
</evidence>
<dbReference type="Pfam" id="PF04932">
    <property type="entry name" value="Wzy_C"/>
    <property type="match status" value="1"/>
</dbReference>
<dbReference type="KEGG" id="meiy:MIN45_P0123"/>
<feature type="transmembrane region" description="Helical" evidence="5">
    <location>
        <begin position="36"/>
        <end position="52"/>
    </location>
</feature>
<feature type="domain" description="O-antigen ligase-related" evidence="6">
    <location>
        <begin position="246"/>
        <end position="349"/>
    </location>
</feature>
<feature type="transmembrane region" description="Helical" evidence="5">
    <location>
        <begin position="235"/>
        <end position="256"/>
    </location>
</feature>
<evidence type="ECO:0000256" key="3">
    <source>
        <dbReference type="ARBA" id="ARBA00022989"/>
    </source>
</evidence>
<evidence type="ECO:0000313" key="8">
    <source>
        <dbReference type="Proteomes" id="UP001321450"/>
    </source>
</evidence>
<evidence type="ECO:0000313" key="7">
    <source>
        <dbReference type="EMBL" id="BCX87756.1"/>
    </source>
</evidence>
<keyword evidence="4 5" id="KW-0472">Membrane</keyword>
<reference evidence="8" key="1">
    <citation type="journal article" date="2024" name="Int. J. Syst. Evol. Microbiol.">
        <title>Methylomarinovum tepidoasis sp. nov., a moderately thermophilic methanotroph of the family Methylothermaceae isolated from a deep-sea hydrothermal field.</title>
        <authorList>
            <person name="Hirayama H."/>
            <person name="Takaki Y."/>
            <person name="Abe M."/>
            <person name="Miyazaki M."/>
            <person name="Uematsu K."/>
            <person name="Matsui Y."/>
            <person name="Takai K."/>
        </authorList>
    </citation>
    <scope>NUCLEOTIDE SEQUENCE [LARGE SCALE GENOMIC DNA]</scope>
    <source>
        <strain evidence="8">IN45</strain>
    </source>
</reference>
<organism evidence="7 8">
    <name type="scientific">Methylomarinovum tepidoasis</name>
    <dbReference type="NCBI Taxonomy" id="2840183"/>
    <lineage>
        <taxon>Bacteria</taxon>
        <taxon>Pseudomonadati</taxon>
        <taxon>Pseudomonadota</taxon>
        <taxon>Gammaproteobacteria</taxon>
        <taxon>Methylococcales</taxon>
        <taxon>Methylothermaceae</taxon>
        <taxon>Methylomarinovum</taxon>
    </lineage>
</organism>
<protein>
    <recommendedName>
        <fullName evidence="6">O-antigen ligase-related domain-containing protein</fullName>
    </recommendedName>
</protein>
<feature type="transmembrane region" description="Helical" evidence="5">
    <location>
        <begin position="64"/>
        <end position="84"/>
    </location>
</feature>
<dbReference type="PANTHER" id="PTHR37422:SF13">
    <property type="entry name" value="LIPOPOLYSACCHARIDE BIOSYNTHESIS PROTEIN PA4999-RELATED"/>
    <property type="match status" value="1"/>
</dbReference>
<feature type="transmembrane region" description="Helical" evidence="5">
    <location>
        <begin position="149"/>
        <end position="177"/>
    </location>
</feature>
<gene>
    <name evidence="7" type="ORF">MIN45_P0123</name>
</gene>
<feature type="transmembrane region" description="Helical" evidence="5">
    <location>
        <begin position="262"/>
        <end position="281"/>
    </location>
</feature>
<accession>A0AAU9CEW9</accession>
<comment type="subcellular location">
    <subcellularLocation>
        <location evidence="1">Membrane</location>
        <topology evidence="1">Multi-pass membrane protein</topology>
    </subcellularLocation>
</comment>
<evidence type="ECO:0000256" key="5">
    <source>
        <dbReference type="SAM" id="Phobius"/>
    </source>
</evidence>
<dbReference type="InterPro" id="IPR051533">
    <property type="entry name" value="WaaL-like"/>
</dbReference>
<keyword evidence="3 5" id="KW-1133">Transmembrane helix</keyword>
<feature type="transmembrane region" description="Helical" evidence="5">
    <location>
        <begin position="288"/>
        <end position="310"/>
    </location>
</feature>
<sequence>MIRRNRNDPLYAAFLALVFLLPLPMGGNRIPFRSVLAGAVFLLVAVWLWQWYRGNRPLTPALRAARPALITLALWSLYVALQLLPLPVSVLARISPEAAKAYLVLHQSTAPLTLENHATRLGWLQTLAYTGIFLLTLALIDSRKRVKTLVLVLVTAGTLQALYGTFMVLSGLEWGFPGPKPTFWHRATGTFVSRNNLANYLVLCLSVGLGHLLAQSAPNPFRRSWRQRLRHLLDWFLGPGMRLRLMLLVMTVALVMTRSRMGNASFFFALLSTACLMLFFGKRRVSPAVLILISSLLIVDVFFIGSLVGLDKVVHRLEQTENMGERGILDTCSLRYWQDYPWSGSGLGSYYVSSPVRLYTRFLKSSGRFFCQSLRACTGEMCPRAFWGI</sequence>
<feature type="transmembrane region" description="Helical" evidence="5">
    <location>
        <begin position="197"/>
        <end position="214"/>
    </location>
</feature>
<evidence type="ECO:0000256" key="1">
    <source>
        <dbReference type="ARBA" id="ARBA00004141"/>
    </source>
</evidence>
<proteinExistence type="predicted"/>
<evidence type="ECO:0000256" key="4">
    <source>
        <dbReference type="ARBA" id="ARBA00023136"/>
    </source>
</evidence>
<dbReference type="Proteomes" id="UP001321450">
    <property type="component" value="Chromosome"/>
</dbReference>
<name>A0AAU9CEW9_9GAMM</name>
<feature type="transmembrane region" description="Helical" evidence="5">
    <location>
        <begin position="121"/>
        <end position="140"/>
    </location>
</feature>
<keyword evidence="2 5" id="KW-0812">Transmembrane</keyword>